<evidence type="ECO:0000256" key="1">
    <source>
        <dbReference type="ARBA" id="ARBA00004123"/>
    </source>
</evidence>
<accession>A0A2C9KGC2</accession>
<dbReference type="InterPro" id="IPR012337">
    <property type="entry name" value="RNaseH-like_sf"/>
</dbReference>
<dbReference type="Pfam" id="PF02892">
    <property type="entry name" value="zf-BED"/>
    <property type="match status" value="1"/>
</dbReference>
<organism evidence="11 12">
    <name type="scientific">Biomphalaria glabrata</name>
    <name type="common">Bloodfluke planorb</name>
    <name type="synonym">Freshwater snail</name>
    <dbReference type="NCBI Taxonomy" id="6526"/>
    <lineage>
        <taxon>Eukaryota</taxon>
        <taxon>Metazoa</taxon>
        <taxon>Spiralia</taxon>
        <taxon>Lophotrochozoa</taxon>
        <taxon>Mollusca</taxon>
        <taxon>Gastropoda</taxon>
        <taxon>Heterobranchia</taxon>
        <taxon>Euthyneura</taxon>
        <taxon>Panpulmonata</taxon>
        <taxon>Hygrophila</taxon>
        <taxon>Lymnaeoidea</taxon>
        <taxon>Planorbidae</taxon>
        <taxon>Biomphalaria</taxon>
    </lineage>
</organism>
<evidence type="ECO:0000256" key="6">
    <source>
        <dbReference type="ARBA" id="ARBA00023125"/>
    </source>
</evidence>
<dbReference type="SUPFAM" id="SSF140996">
    <property type="entry name" value="Hermes dimerisation domain"/>
    <property type="match status" value="1"/>
</dbReference>
<evidence type="ECO:0000313" key="12">
    <source>
        <dbReference type="Proteomes" id="UP000076420"/>
    </source>
</evidence>
<dbReference type="VEuPathDB" id="VectorBase:BGLAX_032054"/>
<dbReference type="InterPro" id="IPR008906">
    <property type="entry name" value="HATC_C_dom"/>
</dbReference>
<dbReference type="STRING" id="6526.A0A2C9KGC2"/>
<reference evidence="11" key="1">
    <citation type="submission" date="2020-05" db="UniProtKB">
        <authorList>
            <consortium name="EnsemblMetazoa"/>
        </authorList>
    </citation>
    <scope>IDENTIFICATION</scope>
    <source>
        <strain evidence="11">BB02</strain>
    </source>
</reference>
<dbReference type="KEGG" id="bgt:106055197"/>
<dbReference type="GO" id="GO:0008270">
    <property type="term" value="F:zinc ion binding"/>
    <property type="evidence" value="ECO:0007669"/>
    <property type="project" value="UniProtKB-KW"/>
</dbReference>
<evidence type="ECO:0000256" key="8">
    <source>
        <dbReference type="ARBA" id="ARBA00023242"/>
    </source>
</evidence>
<dbReference type="GO" id="GO:0046983">
    <property type="term" value="F:protein dimerization activity"/>
    <property type="evidence" value="ECO:0007669"/>
    <property type="project" value="InterPro"/>
</dbReference>
<dbReference type="Pfam" id="PF05699">
    <property type="entry name" value="Dimer_Tnp_hAT"/>
    <property type="match status" value="1"/>
</dbReference>
<evidence type="ECO:0000259" key="10">
    <source>
        <dbReference type="PROSITE" id="PS50808"/>
    </source>
</evidence>
<dbReference type="SUPFAM" id="SSF53098">
    <property type="entry name" value="Ribonuclease H-like"/>
    <property type="match status" value="1"/>
</dbReference>
<name>A0A2C9KGC2_BIOGL</name>
<evidence type="ECO:0000256" key="4">
    <source>
        <dbReference type="ARBA" id="ARBA00022833"/>
    </source>
</evidence>
<evidence type="ECO:0000313" key="11">
    <source>
        <dbReference type="EnsemblMetazoa" id="BGLB019163-PA"/>
    </source>
</evidence>
<dbReference type="PROSITE" id="PS50808">
    <property type="entry name" value="ZF_BED"/>
    <property type="match status" value="1"/>
</dbReference>
<dbReference type="PANTHER" id="PTHR46481">
    <property type="entry name" value="ZINC FINGER BED DOMAIN-CONTAINING PROTEIN 4"/>
    <property type="match status" value="1"/>
</dbReference>
<dbReference type="InterPro" id="IPR052035">
    <property type="entry name" value="ZnF_BED_domain_contain"/>
</dbReference>
<sequence>MNDFSTSPLVQFASIEQGGRVRKTPVAYLQTEETKVRRTRSSKQVPIMADGVTSIIPKSNKGPKRPRSVVWYYFDKILNEPQRARCKMCGATCHHANNTSNLFKHLRVKHPSTYREAESQREAEMELYLELKAKSGKPIIRPGIRGRRPKALTAIPIVKAEETVLLNNSPRETLVVRKSYGAEKVKQTMTRALLKMITVDLHPASIVNGKGFREFVKSLDSRYEIPSKKVIVKNLLSELAEETKHKIKLDVVIASYFALTVETWTYRDSQIFMTLSAHFIKDSWEMSSIVLETFDCTEEKTETNIATSFKRITEEWGITDRVIALVADNTEDVIHSAALVNGWEELVCFGHTINIVITNALTSVAELVRIQKKTSDAVAYFEKSTKAADTLAAVQQQHSLPVHKLKQENLRYWTSTYAMFERMVEQYEAVNTVLCFLGKDHMCLCDDEVELIRSVVEVLKPFEAATKELCTEQYTYMSKVIPIATLLQQVTSVGIATLPGPQSALKNALITQMQQLFANVENNYKLAVSTLLDPRFKRHAFTDLSALDIAHQRLLNELATVVQNSDTPSLGNDAAYGNDPTGSFWNMFDRKVSEAGAMKTSASEADNETRRYFKEANIPRNANPLTWWKLNEVQFPNLKVLAQKYLCIPATSTASNQLFTKEGDVIAYKREQIKPNILHTMLFLNKNLA</sequence>
<dbReference type="InterPro" id="IPR003656">
    <property type="entry name" value="Znf_BED"/>
</dbReference>
<keyword evidence="4" id="KW-0862">Zinc</keyword>
<proteinExistence type="predicted"/>
<dbReference type="Proteomes" id="UP000076420">
    <property type="component" value="Unassembled WGS sequence"/>
</dbReference>
<keyword evidence="6" id="KW-0238">DNA-binding</keyword>
<keyword evidence="5" id="KW-0805">Transcription regulation</keyword>
<dbReference type="Gene3D" id="1.10.10.1070">
    <property type="entry name" value="Zinc finger, BED domain-containing"/>
    <property type="match status" value="1"/>
</dbReference>
<evidence type="ECO:0000256" key="9">
    <source>
        <dbReference type="PROSITE-ProRule" id="PRU00027"/>
    </source>
</evidence>
<keyword evidence="3 9" id="KW-0863">Zinc-finger</keyword>
<evidence type="ECO:0000256" key="3">
    <source>
        <dbReference type="ARBA" id="ARBA00022771"/>
    </source>
</evidence>
<evidence type="ECO:0000256" key="7">
    <source>
        <dbReference type="ARBA" id="ARBA00023163"/>
    </source>
</evidence>
<evidence type="ECO:0000256" key="5">
    <source>
        <dbReference type="ARBA" id="ARBA00023015"/>
    </source>
</evidence>
<comment type="subcellular location">
    <subcellularLocation>
        <location evidence="1">Nucleus</location>
    </subcellularLocation>
</comment>
<dbReference type="InterPro" id="IPR036236">
    <property type="entry name" value="Znf_C2H2_sf"/>
</dbReference>
<dbReference type="GO" id="GO:0003677">
    <property type="term" value="F:DNA binding"/>
    <property type="evidence" value="ECO:0007669"/>
    <property type="project" value="UniProtKB-KW"/>
</dbReference>
<dbReference type="AlphaFoldDB" id="A0A2C9KGC2"/>
<protein>
    <recommendedName>
        <fullName evidence="10">BED-type domain-containing protein</fullName>
    </recommendedName>
</protein>
<evidence type="ECO:0000256" key="2">
    <source>
        <dbReference type="ARBA" id="ARBA00022723"/>
    </source>
</evidence>
<dbReference type="SUPFAM" id="SSF57667">
    <property type="entry name" value="beta-beta-alpha zinc fingers"/>
    <property type="match status" value="1"/>
</dbReference>
<keyword evidence="8" id="KW-0539">Nucleus</keyword>
<dbReference type="EnsemblMetazoa" id="BGLB019163-RA">
    <property type="protein sequence ID" value="BGLB019163-PA"/>
    <property type="gene ID" value="BGLB019163"/>
</dbReference>
<gene>
    <name evidence="11" type="primary">106055197</name>
</gene>
<keyword evidence="2" id="KW-0479">Metal-binding</keyword>
<dbReference type="PANTHER" id="PTHR46481:SF9">
    <property type="entry name" value="ZINC FINGER BED DOMAIN-CONTAINING PROTEIN 1-LIKE"/>
    <property type="match status" value="1"/>
</dbReference>
<dbReference type="SMART" id="SM00614">
    <property type="entry name" value="ZnF_BED"/>
    <property type="match status" value="1"/>
</dbReference>
<dbReference type="GO" id="GO:0005634">
    <property type="term" value="C:nucleus"/>
    <property type="evidence" value="ECO:0007669"/>
    <property type="project" value="UniProtKB-SubCell"/>
</dbReference>
<feature type="domain" description="BED-type" evidence="10">
    <location>
        <begin position="65"/>
        <end position="117"/>
    </location>
</feature>
<dbReference type="VEuPathDB" id="VectorBase:BGLB019163"/>
<dbReference type="RefSeq" id="XP_013066826.2">
    <property type="nucleotide sequence ID" value="XM_013211372.2"/>
</dbReference>
<keyword evidence="7" id="KW-0804">Transcription</keyword>